<keyword evidence="2" id="KW-1185">Reference proteome</keyword>
<proteinExistence type="predicted"/>
<dbReference type="PANTHER" id="PTHR38471:SF2">
    <property type="entry name" value="FOUR HELIX BUNDLE PROTEIN"/>
    <property type="match status" value="1"/>
</dbReference>
<reference evidence="1 2" key="1">
    <citation type="submission" date="2019-06" db="EMBL/GenBank/DDBJ databases">
        <title>Genomic insights into carbon and energy metabolism of Deferribacter autotrophicus revealed new metabolic traits in the phylum Deferribacteres.</title>
        <authorList>
            <person name="Slobodkin A.I."/>
            <person name="Slobodkina G.B."/>
            <person name="Allioux M."/>
            <person name="Alain K."/>
            <person name="Jebbar M."/>
            <person name="Shadrin V."/>
            <person name="Kublanov I.V."/>
            <person name="Toshchakov S.V."/>
            <person name="Bonch-Osmolovskaya E.A."/>
        </authorList>
    </citation>
    <scope>NUCLEOTIDE SEQUENCE [LARGE SCALE GENOMIC DNA]</scope>
    <source>
        <strain evidence="1 2">SL50</strain>
    </source>
</reference>
<dbReference type="OrthoDB" id="9800370at2"/>
<dbReference type="Proteomes" id="UP000322876">
    <property type="component" value="Unassembled WGS sequence"/>
</dbReference>
<dbReference type="NCBIfam" id="TIGR02436">
    <property type="entry name" value="four helix bundle protein"/>
    <property type="match status" value="1"/>
</dbReference>
<dbReference type="Pfam" id="PF05635">
    <property type="entry name" value="23S_rRNA_IVP"/>
    <property type="match status" value="1"/>
</dbReference>
<evidence type="ECO:0000313" key="1">
    <source>
        <dbReference type="EMBL" id="KAA0257618.1"/>
    </source>
</evidence>
<dbReference type="Gene3D" id="1.20.1440.60">
    <property type="entry name" value="23S rRNA-intervening sequence"/>
    <property type="match status" value="1"/>
</dbReference>
<dbReference type="PANTHER" id="PTHR38471">
    <property type="entry name" value="FOUR HELIX BUNDLE PROTEIN"/>
    <property type="match status" value="1"/>
</dbReference>
<comment type="caution">
    <text evidence="1">The sequence shown here is derived from an EMBL/GenBank/DDBJ whole genome shotgun (WGS) entry which is preliminary data.</text>
</comment>
<organism evidence="1 2">
    <name type="scientific">Deferribacter autotrophicus</name>
    <dbReference type="NCBI Taxonomy" id="500465"/>
    <lineage>
        <taxon>Bacteria</taxon>
        <taxon>Pseudomonadati</taxon>
        <taxon>Deferribacterota</taxon>
        <taxon>Deferribacteres</taxon>
        <taxon>Deferribacterales</taxon>
        <taxon>Deferribacteraceae</taxon>
        <taxon>Deferribacter</taxon>
    </lineage>
</organism>
<dbReference type="InterPro" id="IPR036583">
    <property type="entry name" value="23S_rRNA_IVS_sf"/>
</dbReference>
<dbReference type="InterPro" id="IPR012657">
    <property type="entry name" value="23S_rRNA-intervening_sequence"/>
</dbReference>
<protein>
    <submittedName>
        <fullName evidence="1">Four helix bundle protein</fullName>
    </submittedName>
</protein>
<dbReference type="AlphaFoldDB" id="A0A5A8F0M9"/>
<accession>A0A5A8F0M9</accession>
<sequence length="121" mass="14205">MSLEDLEIYQLALKLSDDIWGVYQQLPKNLKFNIGDQLLRAVDSIGANISEGFGRYHYKDSMKFYYNARGSLFESKYWLQLLFKRKLINTDKYDELKNKLDLLGIKLNNFINSIKATINNK</sequence>
<dbReference type="CDD" id="cd16377">
    <property type="entry name" value="23S_rRNA_IVP_like"/>
    <property type="match status" value="1"/>
</dbReference>
<dbReference type="RefSeq" id="WP_149266591.1">
    <property type="nucleotide sequence ID" value="NZ_VFJB01000006.1"/>
</dbReference>
<dbReference type="SUPFAM" id="SSF158446">
    <property type="entry name" value="IVS-encoded protein-like"/>
    <property type="match status" value="1"/>
</dbReference>
<dbReference type="EMBL" id="VFJB01000006">
    <property type="protein sequence ID" value="KAA0257618.1"/>
    <property type="molecule type" value="Genomic_DNA"/>
</dbReference>
<evidence type="ECO:0000313" key="2">
    <source>
        <dbReference type="Proteomes" id="UP000322876"/>
    </source>
</evidence>
<name>A0A5A8F0M9_9BACT</name>
<gene>
    <name evidence="1" type="ORF">FHQ18_07685</name>
</gene>